<dbReference type="InterPro" id="IPR010496">
    <property type="entry name" value="AL/BT2_dom"/>
</dbReference>
<evidence type="ECO:0000313" key="4">
    <source>
        <dbReference type="Proteomes" id="UP001139000"/>
    </source>
</evidence>
<gene>
    <name evidence="3" type="ORF">LXM26_08690</name>
</gene>
<organism evidence="3 4">
    <name type="scientific">Dyadobacter chenwenxiniae</name>
    <dbReference type="NCBI Taxonomy" id="2906456"/>
    <lineage>
        <taxon>Bacteria</taxon>
        <taxon>Pseudomonadati</taxon>
        <taxon>Bacteroidota</taxon>
        <taxon>Cytophagia</taxon>
        <taxon>Cytophagales</taxon>
        <taxon>Spirosomataceae</taxon>
        <taxon>Dyadobacter</taxon>
    </lineage>
</organism>
<proteinExistence type="predicted"/>
<name>A0A9X1PN74_9BACT</name>
<evidence type="ECO:0000256" key="1">
    <source>
        <dbReference type="SAM" id="SignalP"/>
    </source>
</evidence>
<protein>
    <submittedName>
        <fullName evidence="3">DUF1080 domain-containing protein</fullName>
    </submittedName>
</protein>
<keyword evidence="1" id="KW-0732">Signal</keyword>
<feature type="domain" description="3-keto-alpha-glucoside-1,2-lyase/3-keto-2-hydroxy-glucal hydratase" evidence="2">
    <location>
        <begin position="35"/>
        <end position="208"/>
    </location>
</feature>
<dbReference type="RefSeq" id="WP_234654896.1">
    <property type="nucleotide sequence ID" value="NZ_CP094997.1"/>
</dbReference>
<feature type="signal peptide" evidence="1">
    <location>
        <begin position="1"/>
        <end position="25"/>
    </location>
</feature>
<keyword evidence="4" id="KW-1185">Reference proteome</keyword>
<evidence type="ECO:0000259" key="2">
    <source>
        <dbReference type="Pfam" id="PF06439"/>
    </source>
</evidence>
<feature type="chain" id="PRO_5040872674" evidence="1">
    <location>
        <begin position="26"/>
        <end position="211"/>
    </location>
</feature>
<dbReference type="AlphaFoldDB" id="A0A9X1PN74"/>
<dbReference type="Gene3D" id="2.60.120.560">
    <property type="entry name" value="Exo-inulinase, domain 1"/>
    <property type="match status" value="1"/>
</dbReference>
<sequence length="211" mass="23506">MLKLRQLAVLSAAILLLNSAFLAYKAPVPNPLKKPVKLFNGKDLTGWKVNGTEKWYVENGELICESGPDKKYGYLTTDKFYKNFDLSLQFKQEANGNSGVFFRSTVDGTKVAGWQVEVAPPNHDTGGIYESYGRNWLVQIPDEKEGFLKMGEWNTLRIRAVGDNVKTYLNGNQMVDFTDAKIGAGEGSIALQIHDGGGIKVRWKNITVEEL</sequence>
<dbReference type="Pfam" id="PF06439">
    <property type="entry name" value="3keto-disac_hyd"/>
    <property type="match status" value="1"/>
</dbReference>
<dbReference type="Proteomes" id="UP001139000">
    <property type="component" value="Unassembled WGS sequence"/>
</dbReference>
<comment type="caution">
    <text evidence="3">The sequence shown here is derived from an EMBL/GenBank/DDBJ whole genome shotgun (WGS) entry which is preliminary data.</text>
</comment>
<evidence type="ECO:0000313" key="3">
    <source>
        <dbReference type="EMBL" id="MCF0061566.1"/>
    </source>
</evidence>
<dbReference type="GO" id="GO:0016787">
    <property type="term" value="F:hydrolase activity"/>
    <property type="evidence" value="ECO:0007669"/>
    <property type="project" value="InterPro"/>
</dbReference>
<accession>A0A9X1PN74</accession>
<dbReference type="EMBL" id="JAJTTC010000001">
    <property type="protein sequence ID" value="MCF0061566.1"/>
    <property type="molecule type" value="Genomic_DNA"/>
</dbReference>
<reference evidence="3" key="1">
    <citation type="submission" date="2021-12" db="EMBL/GenBank/DDBJ databases">
        <title>Novel species in genus Dyadobacter.</title>
        <authorList>
            <person name="Ma C."/>
        </authorList>
    </citation>
    <scope>NUCLEOTIDE SEQUENCE</scope>
    <source>
        <strain evidence="3">LJ419</strain>
    </source>
</reference>